<reference evidence="2" key="1">
    <citation type="journal article" date="2022" name="Nat. Microbiol.">
        <title>Unique mobile elements and scalable gene flow at the prokaryote-eukaryote boundary revealed by circularized Asgard archaea genomes.</title>
        <authorList>
            <person name="Wu F."/>
            <person name="Speth D.R."/>
            <person name="Philosof A."/>
            <person name="Cremiere A."/>
            <person name="Narayanan A."/>
            <person name="Barco R.A."/>
            <person name="Connon S.A."/>
            <person name="Amend J.P."/>
            <person name="Antoshechkin I.A."/>
            <person name="Orphan V.J."/>
        </authorList>
    </citation>
    <scope>NUCLEOTIDE SEQUENCE</scope>
    <source>
        <strain evidence="2">PR6</strain>
    </source>
</reference>
<feature type="transmembrane region" description="Helical" evidence="1">
    <location>
        <begin position="137"/>
        <end position="161"/>
    </location>
</feature>
<feature type="transmembrane region" description="Helical" evidence="1">
    <location>
        <begin position="167"/>
        <end position="188"/>
    </location>
</feature>
<feature type="transmembrane region" description="Helical" evidence="1">
    <location>
        <begin position="220"/>
        <end position="240"/>
    </location>
</feature>
<name>A0A9Y1FP48_9ARCH</name>
<organism evidence="2">
    <name type="scientific">Candidatus Heimdallarchaeum endolithica</name>
    <dbReference type="NCBI Taxonomy" id="2876572"/>
    <lineage>
        <taxon>Archaea</taxon>
        <taxon>Promethearchaeati</taxon>
        <taxon>Candidatus Heimdallarchaeota</taxon>
        <taxon>Candidatus Heimdallarchaeia (ex Rinke et al. 2021) (nom. nud.)</taxon>
        <taxon>Candidatus Heimdallarchaeales</taxon>
        <taxon>Candidatus Heimdallarchaeaceae</taxon>
        <taxon>Candidatus Heimdallarchaeum</taxon>
    </lineage>
</organism>
<dbReference type="AlphaFoldDB" id="A0A9Y1FP48"/>
<dbReference type="Proteomes" id="UP001200513">
    <property type="component" value="Chromosome"/>
</dbReference>
<keyword evidence="1" id="KW-0472">Membrane</keyword>
<gene>
    <name evidence="2" type="ORF">K9W46_02755</name>
</gene>
<protein>
    <submittedName>
        <fullName evidence="2">Uncharacterized protein</fullName>
    </submittedName>
</protein>
<proteinExistence type="predicted"/>
<evidence type="ECO:0000313" key="2">
    <source>
        <dbReference type="EMBL" id="UJG44110.1"/>
    </source>
</evidence>
<sequence length="441" mass="51911">MTTSEESIPSDKFLNIEKNKIANEEIYKETDKEKVIITPKTMKKRSKLDLYYFSTEIILMIAGIVILFLVSIKPSLFFEHDLIINRDEYGTVISTYMYFGDLSPLALGLTAVCLMFPLLNNYLYIFVLESEKRLKAYIIRAAINAIAFAVILAINANGIYFDNNYSLAVFIAFYTLFGDFYLRTLLLFTRKQSKSILFSKLESASPAEIEWKKYNKISGYLALILGIFMLQFIWLIYHLVIRPVKINRTKDQLIIEFLEFGQEVNCSKIALELAISLEETIYRIKRLVFKEQITGEFTRYGFILHEIKNPKWFSNKVSEKYELFMLTVEMSEKEKHVNRFFDIAERKKMNVDELRRIFKIKEDYIIRDFILLLPPNTVKLKRNIVSGKQFILFNYELILMKRKQIKESLLYHFDEVFKLKIADKTLTKTKAKAKTKAKEKK</sequence>
<accession>A0A9Y1FP48</accession>
<feature type="transmembrane region" description="Helical" evidence="1">
    <location>
        <begin position="50"/>
        <end position="72"/>
    </location>
</feature>
<keyword evidence="1" id="KW-1133">Transmembrane helix</keyword>
<keyword evidence="1" id="KW-0812">Transmembrane</keyword>
<evidence type="ECO:0000256" key="1">
    <source>
        <dbReference type="SAM" id="Phobius"/>
    </source>
</evidence>
<feature type="transmembrane region" description="Helical" evidence="1">
    <location>
        <begin position="105"/>
        <end position="125"/>
    </location>
</feature>
<dbReference type="EMBL" id="CP084167">
    <property type="protein sequence ID" value="UJG44110.1"/>
    <property type="molecule type" value="Genomic_DNA"/>
</dbReference>